<dbReference type="PANTHER" id="PTHR30461">
    <property type="entry name" value="DNA-INVERTASE FROM LAMBDOID PROPHAGE"/>
    <property type="match status" value="1"/>
</dbReference>
<protein>
    <submittedName>
        <fullName evidence="6">Recombinase family protein</fullName>
    </submittedName>
</protein>
<keyword evidence="1" id="KW-0238">DNA-binding</keyword>
<accession>A0ABV2U6E2</accession>
<dbReference type="Pfam" id="PF07508">
    <property type="entry name" value="Recombinase"/>
    <property type="match status" value="1"/>
</dbReference>
<dbReference type="Gene3D" id="3.40.50.1390">
    <property type="entry name" value="Resolvase, N-terminal catalytic domain"/>
    <property type="match status" value="1"/>
</dbReference>
<dbReference type="InterPro" id="IPR025827">
    <property type="entry name" value="Zn_ribbon_recom_dom"/>
</dbReference>
<dbReference type="InterPro" id="IPR011109">
    <property type="entry name" value="DNA_bind_recombinase_dom"/>
</dbReference>
<evidence type="ECO:0000256" key="1">
    <source>
        <dbReference type="ARBA" id="ARBA00023125"/>
    </source>
</evidence>
<evidence type="ECO:0000313" key="6">
    <source>
        <dbReference type="EMBL" id="MET8433418.1"/>
    </source>
</evidence>
<reference evidence="6 7" key="1">
    <citation type="submission" date="2024-06" db="EMBL/GenBank/DDBJ databases">
        <title>The Natural Products Discovery Center: Release of the First 8490 Sequenced Strains for Exploring Actinobacteria Biosynthetic Diversity.</title>
        <authorList>
            <person name="Kalkreuter E."/>
            <person name="Kautsar S.A."/>
            <person name="Yang D."/>
            <person name="Bader C.D."/>
            <person name="Teijaro C.N."/>
            <person name="Fluegel L."/>
            <person name="Davis C.M."/>
            <person name="Simpson J.R."/>
            <person name="Lauterbach L."/>
            <person name="Steele A.D."/>
            <person name="Gui C."/>
            <person name="Meng S."/>
            <person name="Li G."/>
            <person name="Viehrig K."/>
            <person name="Ye F."/>
            <person name="Su P."/>
            <person name="Kiefer A.F."/>
            <person name="Nichols A."/>
            <person name="Cepeda A.J."/>
            <person name="Yan W."/>
            <person name="Fan B."/>
            <person name="Jiang Y."/>
            <person name="Adhikari A."/>
            <person name="Zheng C.-J."/>
            <person name="Schuster L."/>
            <person name="Cowan T.M."/>
            <person name="Smanski M.J."/>
            <person name="Chevrette M.G."/>
            <person name="De Carvalho L.P.S."/>
            <person name="Shen B."/>
        </authorList>
    </citation>
    <scope>NUCLEOTIDE SEQUENCE [LARGE SCALE GENOMIC DNA]</scope>
    <source>
        <strain evidence="6 7">NPDC005137</strain>
    </source>
</reference>
<dbReference type="Proteomes" id="UP001550044">
    <property type="component" value="Unassembled WGS sequence"/>
</dbReference>
<dbReference type="EMBL" id="JBEXIP010000006">
    <property type="protein sequence ID" value="MET8433418.1"/>
    <property type="molecule type" value="Genomic_DNA"/>
</dbReference>
<dbReference type="PANTHER" id="PTHR30461:SF2">
    <property type="entry name" value="SERINE RECOMBINASE PINE-RELATED"/>
    <property type="match status" value="1"/>
</dbReference>
<organism evidence="6 7">
    <name type="scientific">Streptomyces sp. 900116325</name>
    <dbReference type="NCBI Taxonomy" id="3154295"/>
    <lineage>
        <taxon>Bacteria</taxon>
        <taxon>Bacillati</taxon>
        <taxon>Actinomycetota</taxon>
        <taxon>Actinomycetes</taxon>
        <taxon>Kitasatosporales</taxon>
        <taxon>Streptomycetaceae</taxon>
        <taxon>Streptomyces</taxon>
    </lineage>
</organism>
<dbReference type="InterPro" id="IPR006119">
    <property type="entry name" value="Resolv_N"/>
</dbReference>
<dbReference type="InterPro" id="IPR050639">
    <property type="entry name" value="SSR_resolvase"/>
</dbReference>
<evidence type="ECO:0000256" key="3">
    <source>
        <dbReference type="SAM" id="MobiDB-lite"/>
    </source>
</evidence>
<dbReference type="Pfam" id="PF00239">
    <property type="entry name" value="Resolvase"/>
    <property type="match status" value="1"/>
</dbReference>
<keyword evidence="2" id="KW-0233">DNA recombination</keyword>
<sequence>MDQQLRGVRVIRLSVLTDETTSPERQRAAVDSAAAALNIECADRNAIDLGISASRTTPFERPGLGDWLKRPDDFDALLCWRFDRLVRSMDDIHALSTWARDHRKMIVFAEGPGGRLVLDFRNPLDPMAQLMVTVFAFAAQMEAQAIKERVQGAQAAMRVMPLRWRGSRPPYGYEPAPLESGGWTLVSDQSAVKVLERVIRDLQRGKTLAAIAVELNQEGIPSPRDHWALKNGRETGGKTGGQKGITRDRFGWTFDVLKRLVKSETLIGWKVSNGVPVRNSEGAPVMCTADPIMSRAEFDAVQVLLPKQDGPRSQRRDTKALLLGVAHCTCGARMYLSEQTRNGRTSGLYKCAAKARGRHCDAPSHVRADWIEDYVTEQFLRSVGGLMVTVTQVIPGYDPQPEIDATAAEFATHMEQQGRQQSRAARDAWQRRADALDNRLAELESRERVEPRTETTRTGRLYADEWRATEDTTARRAMLMEAGAHVVVSKATTFRDKELDTSRVTFELAEPFFADAADDFMAMAAELEYGA</sequence>
<evidence type="ECO:0000313" key="7">
    <source>
        <dbReference type="Proteomes" id="UP001550044"/>
    </source>
</evidence>
<dbReference type="InterPro" id="IPR036162">
    <property type="entry name" value="Resolvase-like_N_sf"/>
</dbReference>
<evidence type="ECO:0000256" key="2">
    <source>
        <dbReference type="ARBA" id="ARBA00023172"/>
    </source>
</evidence>
<feature type="domain" description="Resolvase/invertase-type recombinase catalytic" evidence="4">
    <location>
        <begin position="8"/>
        <end position="161"/>
    </location>
</feature>
<feature type="region of interest" description="Disordered" evidence="3">
    <location>
        <begin position="223"/>
        <end position="244"/>
    </location>
</feature>
<comment type="caution">
    <text evidence="6">The sequence shown here is derived from an EMBL/GenBank/DDBJ whole genome shotgun (WGS) entry which is preliminary data.</text>
</comment>
<dbReference type="SMART" id="SM00857">
    <property type="entry name" value="Resolvase"/>
    <property type="match status" value="1"/>
</dbReference>
<dbReference type="Pfam" id="PF13408">
    <property type="entry name" value="Zn_ribbon_recom"/>
    <property type="match status" value="1"/>
</dbReference>
<dbReference type="Gene3D" id="3.90.1750.20">
    <property type="entry name" value="Putative Large Serine Recombinase, Chain B, Domain 2"/>
    <property type="match status" value="1"/>
</dbReference>
<dbReference type="SUPFAM" id="SSF53041">
    <property type="entry name" value="Resolvase-like"/>
    <property type="match status" value="1"/>
</dbReference>
<feature type="compositionally biased region" description="Basic and acidic residues" evidence="3">
    <location>
        <begin position="223"/>
        <end position="236"/>
    </location>
</feature>
<keyword evidence="7" id="KW-1185">Reference proteome</keyword>
<dbReference type="PROSITE" id="PS51737">
    <property type="entry name" value="RECOMBINASE_DNA_BIND"/>
    <property type="match status" value="1"/>
</dbReference>
<gene>
    <name evidence="6" type="ORF">ABZV61_11555</name>
</gene>
<evidence type="ECO:0000259" key="4">
    <source>
        <dbReference type="PROSITE" id="PS51736"/>
    </source>
</evidence>
<proteinExistence type="predicted"/>
<dbReference type="CDD" id="cd00338">
    <property type="entry name" value="Ser_Recombinase"/>
    <property type="match status" value="1"/>
</dbReference>
<dbReference type="InterPro" id="IPR038109">
    <property type="entry name" value="DNA_bind_recomb_sf"/>
</dbReference>
<evidence type="ECO:0000259" key="5">
    <source>
        <dbReference type="PROSITE" id="PS51737"/>
    </source>
</evidence>
<feature type="domain" description="Recombinase" evidence="5">
    <location>
        <begin position="170"/>
        <end position="312"/>
    </location>
</feature>
<dbReference type="PROSITE" id="PS51736">
    <property type="entry name" value="RECOMBINASES_3"/>
    <property type="match status" value="1"/>
</dbReference>
<dbReference type="RefSeq" id="WP_356709481.1">
    <property type="nucleotide sequence ID" value="NZ_JBEXIP010000006.1"/>
</dbReference>
<name>A0ABV2U6E2_9ACTN</name>